<dbReference type="EMBL" id="CP014873">
    <property type="protein sequence ID" value="ANK62811.1"/>
    <property type="molecule type" value="Genomic_DNA"/>
</dbReference>
<dbReference type="STRING" id="375175.AYR53_08625"/>
<dbReference type="GeneID" id="42982320"/>
<gene>
    <name evidence="1" type="ORF">AYR53_08625</name>
</gene>
<keyword evidence="2" id="KW-1185">Reference proteome</keyword>
<reference evidence="1 2" key="1">
    <citation type="submission" date="2016-03" db="EMBL/GenBank/DDBJ databases">
        <title>Pediococcus and Lactobacillus from brewery environment - whole genome sequencing and assembly.</title>
        <authorList>
            <person name="Behr J."/>
            <person name="Geissler A.J."/>
            <person name="Vogel R.F."/>
        </authorList>
    </citation>
    <scope>NUCLEOTIDE SEQUENCE [LARGE SCALE GENOMIC DNA]</scope>
    <source>
        <strain evidence="1 2">TMW 1.1989</strain>
    </source>
</reference>
<dbReference type="KEGG" id="lbt:AYR52_04755"/>
<name>A0A192H4B3_9LACO</name>
<evidence type="ECO:0000313" key="1">
    <source>
        <dbReference type="EMBL" id="ANK62811.1"/>
    </source>
</evidence>
<organism evidence="1 2">
    <name type="scientific">Loigolactobacillus backii</name>
    <dbReference type="NCBI Taxonomy" id="375175"/>
    <lineage>
        <taxon>Bacteria</taxon>
        <taxon>Bacillati</taxon>
        <taxon>Bacillota</taxon>
        <taxon>Bacilli</taxon>
        <taxon>Lactobacillales</taxon>
        <taxon>Lactobacillaceae</taxon>
        <taxon>Loigolactobacillus</taxon>
    </lineage>
</organism>
<sequence>MTKIKQILLMPVTSYFLISLLLTFILPLISRALHISSVIRIGWGFIIVNGIAAILFGLQVARKKRPAWLILIFPFLFTLAVYFLYGKYAYWFALIYLCLSYLSYGLKKPISVAK</sequence>
<dbReference type="AlphaFoldDB" id="A0A192H4B3"/>
<dbReference type="RefSeq" id="WP_068224549.1">
    <property type="nucleotide sequence ID" value="NZ_CP014623.1"/>
</dbReference>
<dbReference type="OrthoDB" id="2329963at2"/>
<dbReference type="Proteomes" id="UP000078582">
    <property type="component" value="Chromosome"/>
</dbReference>
<evidence type="ECO:0000313" key="2">
    <source>
        <dbReference type="Proteomes" id="UP000078582"/>
    </source>
</evidence>
<accession>A0A192H4B3</accession>
<protein>
    <submittedName>
        <fullName evidence="1">Uncharacterized protein</fullName>
    </submittedName>
</protein>
<proteinExistence type="predicted"/>